<feature type="region of interest" description="Disordered" evidence="2">
    <location>
        <begin position="233"/>
        <end position="257"/>
    </location>
</feature>
<dbReference type="SMART" id="SM01088">
    <property type="entry name" value="Col_cuticle_N"/>
    <property type="match status" value="2"/>
</dbReference>
<reference evidence="5" key="1">
    <citation type="submission" date="2023-06" db="EMBL/GenBank/DDBJ databases">
        <title>Genomic analysis of the entomopathogenic nematode Steinernema hermaphroditum.</title>
        <authorList>
            <person name="Schwarz E.M."/>
            <person name="Heppert J.K."/>
            <person name="Baniya A."/>
            <person name="Schwartz H.T."/>
            <person name="Tan C.-H."/>
            <person name="Antoshechkin I."/>
            <person name="Sternberg P.W."/>
            <person name="Goodrich-Blair H."/>
            <person name="Dillman A.R."/>
        </authorList>
    </citation>
    <scope>NUCLEOTIDE SEQUENCE</scope>
    <source>
        <strain evidence="5">PS9179</strain>
        <tissue evidence="5">Whole animal</tissue>
    </source>
</reference>
<dbReference type="PROSITE" id="PS51257">
    <property type="entry name" value="PROKAR_LIPOPROTEIN"/>
    <property type="match status" value="1"/>
</dbReference>
<dbReference type="PANTHER" id="PTHR24637:SF250">
    <property type="entry name" value="NEMATODE CUTICLE COLLAGEN N-TERMINAL DOMAIN-CONTAINING PROTEIN"/>
    <property type="match status" value="1"/>
</dbReference>
<evidence type="ECO:0000256" key="2">
    <source>
        <dbReference type="SAM" id="MobiDB-lite"/>
    </source>
</evidence>
<feature type="compositionally biased region" description="Low complexity" evidence="2">
    <location>
        <begin position="107"/>
        <end position="119"/>
    </location>
</feature>
<protein>
    <recommendedName>
        <fullName evidence="4">Nematode cuticle collagen N-terminal domain-containing protein</fullName>
    </recommendedName>
</protein>
<sequence length="967" mass="106823">MSAKFFVGLASAGSGVVIVACLVMVGVLFQDINTLYDDVMDDMVEFKTIANDAWRGMMAIQGAPGVSKNNVENVAVLFGRNKRQASCGCGAQPNNCPAGPPGPPGQPGANGDDGAPGEAGRNGAPGESSGTLPRGMSAKFVIGAASAVSGIVIVVCLASMAMMFQDINSLYDELMGDMAEFRTLNADSWRGMMAMQGVPGVSKPKPDEMATIFGRNKRQASCPCSRQANFCPAGPPGPPGPPGSNGDDGIPGEAGRNGAPGASLLLEACCTDASLQTDFSFRVVDMALNGASFKSSKRQPCGPLRATSAEKFKAGSGKPAANDREKLDASSYPAITLPPIRDGDRFVEFNICRGSAQLKRDIVHAATIAERKLTIEDDSKPINGRYHLRLYPEQYRIVEFASPAEQPIQVYLHNILGKWFVYKVYQRVSVQHRFDRFMSKVHYLGSIPADVLAELSYTEICDRLSILEILSHDEDRKAELRLGRSNGARLSMRSARGHRLANESSFSAARDRVKAPNLLKIHVSKQMNEIVQYAQDKIALLDSEARKDSLSMVKKIQAYLNSNDKRIVKLPSRPDYLNIQRRLNALIPKDRTHAEELLYLKDVTLADLANGLLDLPCWAEHHYLFMRAKKSMKVVWKYGEIAVYDPEKKKRRMLRVQNSSYSHRVQPVKAISDADVFDGPKLKMTCFKPPPKPPSVDSESGMSTVFSMSTATTSPNSWEYHPWDMQPGKDELTFRIEDDSLHNPKTIRAKAMKAMSERLIGEINRRVELLTQDFSDFQRIKSPASLEEDTFTEVADSNGQPIPLEPLGNCKWLRRCEKEIRQILACPKPSTEQKKDLQVLMYAKERYEPILSQYDKRQKVASNTAGSKLGFNETLKNLVEADIVSSDSASALMHLVGDEQSWIIDSHYSNLMLVERCDLQPKPPASHILKNFLTTNENRAIFFVFIFIFLAILVGFGLVLAALFGVY</sequence>
<evidence type="ECO:0000313" key="6">
    <source>
        <dbReference type="Proteomes" id="UP001175271"/>
    </source>
</evidence>
<feature type="compositionally biased region" description="Pro residues" evidence="2">
    <location>
        <begin position="233"/>
        <end position="242"/>
    </location>
</feature>
<name>A0AA39IS65_9BILA</name>
<feature type="region of interest" description="Disordered" evidence="2">
    <location>
        <begin position="98"/>
        <end position="133"/>
    </location>
</feature>
<keyword evidence="3" id="KW-1133">Transmembrane helix</keyword>
<feature type="transmembrane region" description="Helical" evidence="3">
    <location>
        <begin position="6"/>
        <end position="29"/>
    </location>
</feature>
<feature type="domain" description="Nematode cuticle collagen N-terminal" evidence="4">
    <location>
        <begin position="142"/>
        <end position="192"/>
    </location>
</feature>
<evidence type="ECO:0000256" key="3">
    <source>
        <dbReference type="SAM" id="Phobius"/>
    </source>
</evidence>
<dbReference type="Pfam" id="PF01484">
    <property type="entry name" value="Col_cuticle_N"/>
    <property type="match status" value="2"/>
</dbReference>
<keyword evidence="3" id="KW-0472">Membrane</keyword>
<evidence type="ECO:0000256" key="1">
    <source>
        <dbReference type="ARBA" id="ARBA00022737"/>
    </source>
</evidence>
<feature type="transmembrane region" description="Helical" evidence="3">
    <location>
        <begin position="140"/>
        <end position="164"/>
    </location>
</feature>
<comment type="caution">
    <text evidence="5">The sequence shown here is derived from an EMBL/GenBank/DDBJ whole genome shotgun (WGS) entry which is preliminary data.</text>
</comment>
<gene>
    <name evidence="5" type="ORF">QR680_010994</name>
</gene>
<dbReference type="EMBL" id="JAUCMV010000001">
    <property type="protein sequence ID" value="KAK0428771.1"/>
    <property type="molecule type" value="Genomic_DNA"/>
</dbReference>
<accession>A0AA39IS65</accession>
<proteinExistence type="predicted"/>
<dbReference type="Gene3D" id="1.20.5.320">
    <property type="entry name" value="6-Phosphogluconate Dehydrogenase, domain 3"/>
    <property type="match status" value="1"/>
</dbReference>
<evidence type="ECO:0000313" key="5">
    <source>
        <dbReference type="EMBL" id="KAK0428771.1"/>
    </source>
</evidence>
<dbReference type="InterPro" id="IPR002486">
    <property type="entry name" value="Col_cuticle_N"/>
</dbReference>
<dbReference type="Proteomes" id="UP001175271">
    <property type="component" value="Unassembled WGS sequence"/>
</dbReference>
<feature type="transmembrane region" description="Helical" evidence="3">
    <location>
        <begin position="940"/>
        <end position="966"/>
    </location>
</feature>
<keyword evidence="6" id="KW-1185">Reference proteome</keyword>
<keyword evidence="1" id="KW-0677">Repeat</keyword>
<dbReference type="GO" id="GO:0042302">
    <property type="term" value="F:structural constituent of cuticle"/>
    <property type="evidence" value="ECO:0007669"/>
    <property type="project" value="InterPro"/>
</dbReference>
<dbReference type="AlphaFoldDB" id="A0AA39IS65"/>
<dbReference type="PANTHER" id="PTHR24637">
    <property type="entry name" value="COLLAGEN"/>
    <property type="match status" value="1"/>
</dbReference>
<feature type="region of interest" description="Disordered" evidence="2">
    <location>
        <begin position="294"/>
        <end position="327"/>
    </location>
</feature>
<organism evidence="5 6">
    <name type="scientific">Steinernema hermaphroditum</name>
    <dbReference type="NCBI Taxonomy" id="289476"/>
    <lineage>
        <taxon>Eukaryota</taxon>
        <taxon>Metazoa</taxon>
        <taxon>Ecdysozoa</taxon>
        <taxon>Nematoda</taxon>
        <taxon>Chromadorea</taxon>
        <taxon>Rhabditida</taxon>
        <taxon>Tylenchina</taxon>
        <taxon>Panagrolaimomorpha</taxon>
        <taxon>Strongyloidoidea</taxon>
        <taxon>Steinernematidae</taxon>
        <taxon>Steinernema</taxon>
    </lineage>
</organism>
<evidence type="ECO:0000259" key="4">
    <source>
        <dbReference type="SMART" id="SM01088"/>
    </source>
</evidence>
<keyword evidence="3" id="KW-0812">Transmembrane</keyword>
<feature type="domain" description="Nematode cuticle collagen N-terminal" evidence="4">
    <location>
        <begin position="6"/>
        <end position="57"/>
    </location>
</feature>